<feature type="transmembrane region" description="Helical" evidence="1">
    <location>
        <begin position="58"/>
        <end position="78"/>
    </location>
</feature>
<dbReference type="AlphaFoldDB" id="A0A1U9VKT0"/>
<accession>A0A1U9VKT0</accession>
<organism evidence="2 3">
    <name type="scientific">blood disease bacterium A2-HR MARDI</name>
    <dbReference type="NCBI Taxonomy" id="1944648"/>
    <lineage>
        <taxon>Bacteria</taxon>
        <taxon>Pseudomonadati</taxon>
        <taxon>Pseudomonadota</taxon>
        <taxon>Betaproteobacteria</taxon>
        <taxon>Burkholderiales</taxon>
        <taxon>Burkholderiaceae</taxon>
        <taxon>Ralstonia</taxon>
        <taxon>Ralstonia solanacearum species complex</taxon>
    </lineage>
</organism>
<sequence length="80" mass="8164">MGWIGPLWVGLAVGAAARWLHPHGTRPGLLAAMLAGAVGALLAYYGGQFAHLYADGQVLAWTAAVVGAMVVPAAWGLLRG</sequence>
<reference evidence="2 3" key="1">
    <citation type="submission" date="2017-02" db="EMBL/GenBank/DDBJ databases">
        <title>Blood Disease Bacterium A2-HR MARDI.</title>
        <authorList>
            <person name="Badrun R."/>
            <person name="Abu Bakar N."/>
            <person name="Laboh R."/>
        </authorList>
    </citation>
    <scope>NUCLEOTIDE SEQUENCE [LARGE SCALE GENOMIC DNA]</scope>
    <source>
        <strain evidence="2 3">A2-HR MARDI</strain>
    </source>
</reference>
<dbReference type="RefSeq" id="WP_013211330.1">
    <property type="nucleotide sequence ID" value="NZ_CP019911.1"/>
</dbReference>
<name>A0A1U9VKT0_9RALS</name>
<keyword evidence="1" id="KW-1133">Transmembrane helix</keyword>
<proteinExistence type="predicted"/>
<keyword evidence="1" id="KW-0812">Transmembrane</keyword>
<dbReference type="Proteomes" id="UP000189628">
    <property type="component" value="Chromosome"/>
</dbReference>
<dbReference type="GeneID" id="97319968"/>
<keyword evidence="1" id="KW-0472">Membrane</keyword>
<evidence type="ECO:0000313" key="2">
    <source>
        <dbReference type="EMBL" id="AQW30777.1"/>
    </source>
</evidence>
<evidence type="ECO:0000256" key="1">
    <source>
        <dbReference type="SAM" id="Phobius"/>
    </source>
</evidence>
<gene>
    <name evidence="2" type="ORF">B0B51_12990</name>
</gene>
<protein>
    <recommendedName>
        <fullName evidence="4">GlsB/YeaQ/YmgE family stress response membrane protein</fullName>
    </recommendedName>
</protein>
<evidence type="ECO:0008006" key="4">
    <source>
        <dbReference type="Google" id="ProtNLM"/>
    </source>
</evidence>
<feature type="transmembrane region" description="Helical" evidence="1">
    <location>
        <begin position="27"/>
        <end position="46"/>
    </location>
</feature>
<evidence type="ECO:0000313" key="3">
    <source>
        <dbReference type="Proteomes" id="UP000189628"/>
    </source>
</evidence>
<dbReference type="EMBL" id="CP019911">
    <property type="protein sequence ID" value="AQW30777.1"/>
    <property type="molecule type" value="Genomic_DNA"/>
</dbReference>